<sequence>MPTKVETIYRKLKGLVADIKEQHNHVNNSVAFIQLFLQMEFGIDDSEAMDSITDGGKDNGIDAIFIDESKEQKIVHFFQFKFPNSVDTISNGYTYEESVKLISGTKTFLTKSELETNAWNLRLIDKHKDVRELEDYKVKLWIVRYTIQTIDHEHCFKDAKEEIQRITFNDTDYKICDAKYISKLYEDSYEKNYPTINLKVNSVVQNFESDNFKSFSFVSSIGQLYEAISSIRNTVFDGNVRYYNSKTNVTSDIRETLKIEPENFILYNNGITIISPKAKFNSMNQQFTIESGSIINGAQTVGAILDVLDEVKSIPEKIEVYNSSPILVRIIEIEGRQEKLNKIVYTLNTQTKMFNSYSVSNDTRLKELQKQISEQTEYFLEIKYNEFSHLKELGKIDKLQKNKIDTEKLFQYYVGYYNILDKAHLAKASKSELIKDDEIVKNVLDNITVDSFMKAFQVYKYIESIRKKFQKYNNDEQNTEILRFLSITSSNIHKYQFILTGDFLILFATQIIIEKEGLSDDAAVVKAIKFIEPLVNHEESVSKKSYSNLTKSKAMFDKVKGELYRSYSGK</sequence>
<proteinExistence type="predicted"/>
<dbReference type="Proteomes" id="UP000516106">
    <property type="component" value="Chromosome"/>
</dbReference>
<protein>
    <recommendedName>
        <fullName evidence="1">Abortive phage infection protein C-terminal domain-containing protein</fullName>
    </recommendedName>
</protein>
<name>A0A7G1ITJ2_STRMT</name>
<dbReference type="EMBL" id="AP023349">
    <property type="protein sequence ID" value="BCJ10060.1"/>
    <property type="molecule type" value="Genomic_DNA"/>
</dbReference>
<reference evidence="3" key="1">
    <citation type="submission" date="2020-08" db="EMBL/GenBank/DDBJ databases">
        <title>Complete genome sequence of Streptococcus mitis strain Nm-65.</title>
        <authorList>
            <person name="Tabata A."/>
            <person name="Ohkuni H."/>
            <person name="Nagamune H."/>
        </authorList>
    </citation>
    <scope>NUCLEOTIDE SEQUENCE [LARGE SCALE GENOMIC DNA]</scope>
    <source>
        <strain evidence="3">Nm-65</strain>
    </source>
</reference>
<dbReference type="Pfam" id="PF10592">
    <property type="entry name" value="AIPR"/>
    <property type="match status" value="1"/>
</dbReference>
<dbReference type="AlphaFoldDB" id="A0A7G1ITJ2"/>
<organism evidence="2 3">
    <name type="scientific">Streptococcus mitis</name>
    <dbReference type="NCBI Taxonomy" id="28037"/>
    <lineage>
        <taxon>Bacteria</taxon>
        <taxon>Bacillati</taxon>
        <taxon>Bacillota</taxon>
        <taxon>Bacilli</taxon>
        <taxon>Lactobacillales</taxon>
        <taxon>Streptococcaceae</taxon>
        <taxon>Streptococcus</taxon>
        <taxon>Streptococcus mitis group</taxon>
    </lineage>
</organism>
<accession>A0A7G1ITJ2</accession>
<feature type="domain" description="Abortive phage infection protein C-terminal" evidence="1">
    <location>
        <begin position="236"/>
        <end position="536"/>
    </location>
</feature>
<evidence type="ECO:0000313" key="2">
    <source>
        <dbReference type="EMBL" id="BCJ10060.1"/>
    </source>
</evidence>
<evidence type="ECO:0000313" key="3">
    <source>
        <dbReference type="Proteomes" id="UP000516106"/>
    </source>
</evidence>
<evidence type="ECO:0000259" key="1">
    <source>
        <dbReference type="Pfam" id="PF10592"/>
    </source>
</evidence>
<dbReference type="InterPro" id="IPR018891">
    <property type="entry name" value="AIPR_C"/>
</dbReference>
<gene>
    <name evidence="2" type="ORF">SMNM65_04920</name>
</gene>